<dbReference type="PROSITE" id="PS50111">
    <property type="entry name" value="CHEMOTAXIS_TRANSDUC_2"/>
    <property type="match status" value="1"/>
</dbReference>
<dbReference type="GO" id="GO:0016020">
    <property type="term" value="C:membrane"/>
    <property type="evidence" value="ECO:0007669"/>
    <property type="project" value="InterPro"/>
</dbReference>
<gene>
    <name evidence="9" type="ORF">MNV_10031</name>
</gene>
<reference evidence="10" key="1">
    <citation type="submission" date="2017-06" db="EMBL/GenBank/DDBJ databases">
        <authorList>
            <person name="Cremers G."/>
        </authorList>
    </citation>
    <scope>NUCLEOTIDE SEQUENCE [LARGE SCALE GENOMIC DNA]</scope>
</reference>
<dbReference type="SUPFAM" id="SSF58104">
    <property type="entry name" value="Methyl-accepting chemotaxis protein (MCP) signaling domain"/>
    <property type="match status" value="1"/>
</dbReference>
<dbReference type="Gene3D" id="1.10.287.950">
    <property type="entry name" value="Methyl-accepting chemotaxis protein"/>
    <property type="match status" value="1"/>
</dbReference>
<keyword evidence="6" id="KW-0812">Transmembrane</keyword>
<name>A0A284VI18_9EURY</name>
<feature type="transmembrane region" description="Helical" evidence="6">
    <location>
        <begin position="304"/>
        <end position="325"/>
    </location>
</feature>
<dbReference type="CDD" id="cd11386">
    <property type="entry name" value="MCP_signal"/>
    <property type="match status" value="1"/>
</dbReference>
<keyword evidence="4" id="KW-0175">Coiled coil</keyword>
<dbReference type="SMART" id="SM00304">
    <property type="entry name" value="HAMP"/>
    <property type="match status" value="2"/>
</dbReference>
<evidence type="ECO:0000313" key="9">
    <source>
        <dbReference type="EMBL" id="SNQ58903.1"/>
    </source>
</evidence>
<dbReference type="Proteomes" id="UP000218615">
    <property type="component" value="Unassembled WGS sequence"/>
</dbReference>
<feature type="compositionally biased region" description="Basic and acidic residues" evidence="5">
    <location>
        <begin position="692"/>
        <end position="756"/>
    </location>
</feature>
<dbReference type="InterPro" id="IPR004089">
    <property type="entry name" value="MCPsignal_dom"/>
</dbReference>
<comment type="similarity">
    <text evidence="2">Belongs to the methyl-accepting chemotaxis (MCP) protein family.</text>
</comment>
<dbReference type="SUPFAM" id="SSF103190">
    <property type="entry name" value="Sensory domain-like"/>
    <property type="match status" value="1"/>
</dbReference>
<evidence type="ECO:0000256" key="5">
    <source>
        <dbReference type="SAM" id="MobiDB-lite"/>
    </source>
</evidence>
<evidence type="ECO:0000256" key="4">
    <source>
        <dbReference type="SAM" id="Coils"/>
    </source>
</evidence>
<dbReference type="InterPro" id="IPR003660">
    <property type="entry name" value="HAMP_dom"/>
</dbReference>
<dbReference type="OrthoDB" id="8523at2157"/>
<dbReference type="PANTHER" id="PTHR32089">
    <property type="entry name" value="METHYL-ACCEPTING CHEMOTAXIS PROTEIN MCPB"/>
    <property type="match status" value="1"/>
</dbReference>
<evidence type="ECO:0000259" key="7">
    <source>
        <dbReference type="PROSITE" id="PS50111"/>
    </source>
</evidence>
<dbReference type="RefSeq" id="WP_096203325.1">
    <property type="nucleotide sequence ID" value="NZ_FZMP01000001.1"/>
</dbReference>
<dbReference type="SMART" id="SM00283">
    <property type="entry name" value="MA"/>
    <property type="match status" value="1"/>
</dbReference>
<feature type="region of interest" description="Disordered" evidence="5">
    <location>
        <begin position="692"/>
        <end position="769"/>
    </location>
</feature>
<evidence type="ECO:0000259" key="8">
    <source>
        <dbReference type="PROSITE" id="PS50885"/>
    </source>
</evidence>
<evidence type="ECO:0000256" key="6">
    <source>
        <dbReference type="SAM" id="Phobius"/>
    </source>
</evidence>
<feature type="domain" description="HAMP" evidence="8">
    <location>
        <begin position="327"/>
        <end position="379"/>
    </location>
</feature>
<proteinExistence type="inferred from homology"/>
<dbReference type="Gene3D" id="6.10.340.10">
    <property type="match status" value="1"/>
</dbReference>
<dbReference type="AlphaFoldDB" id="A0A284VI18"/>
<dbReference type="Pfam" id="PF00015">
    <property type="entry name" value="MCPsignal"/>
    <property type="match status" value="1"/>
</dbReference>
<evidence type="ECO:0000256" key="2">
    <source>
        <dbReference type="ARBA" id="ARBA00029447"/>
    </source>
</evidence>
<dbReference type="CDD" id="cd06225">
    <property type="entry name" value="HAMP"/>
    <property type="match status" value="1"/>
</dbReference>
<dbReference type="InterPro" id="IPR029150">
    <property type="entry name" value="dCache_3"/>
</dbReference>
<keyword evidence="10" id="KW-1185">Reference proteome</keyword>
<dbReference type="PROSITE" id="PS50885">
    <property type="entry name" value="HAMP"/>
    <property type="match status" value="1"/>
</dbReference>
<organism evidence="9 10">
    <name type="scientific">Candidatus Methanoperedens nitratireducens</name>
    <dbReference type="NCBI Taxonomy" id="1392998"/>
    <lineage>
        <taxon>Archaea</taxon>
        <taxon>Methanobacteriati</taxon>
        <taxon>Methanobacteriota</taxon>
        <taxon>Stenosarchaea group</taxon>
        <taxon>Methanomicrobia</taxon>
        <taxon>Methanosarcinales</taxon>
        <taxon>ANME-2 cluster</taxon>
        <taxon>Candidatus Methanoperedentaceae</taxon>
        <taxon>Candidatus Methanoperedens</taxon>
    </lineage>
</organism>
<dbReference type="GO" id="GO:0007165">
    <property type="term" value="P:signal transduction"/>
    <property type="evidence" value="ECO:0007669"/>
    <property type="project" value="UniProtKB-KW"/>
</dbReference>
<keyword evidence="6" id="KW-1133">Transmembrane helix</keyword>
<dbReference type="FunFam" id="1.10.287.950:FF:000001">
    <property type="entry name" value="Methyl-accepting chemotaxis sensory transducer"/>
    <property type="match status" value="1"/>
</dbReference>
<dbReference type="EMBL" id="FZMP01000001">
    <property type="protein sequence ID" value="SNQ58903.1"/>
    <property type="molecule type" value="Genomic_DNA"/>
</dbReference>
<keyword evidence="6" id="KW-0472">Membrane</keyword>
<sequence length="769" mass="83371">MKNSIVFKLLPIILIGMALLTGVFYYSFVSAQDNNLRTEGQDKVKTAKEMFYTLENNDIKMLSSTLTAVLVNEQLKEEYLKNNHDEFYGYGLPLFNQLKDQFGITHFYIHLPNGTNFVRLHKKSDFGDKITRKTLEKSMQTNGFGTGLELGKTAFALRVVHPYYNGTNLIGYIELGEEIDHFLNVMKKQTGSEIGIVVKKEYISPETWKSARDGKGLRDNYNDLKNYVMIETTSEDISSFVASSEEHLSGIKDDGEVFNKFQKDGSTFITGGFPLYDAGNNKVGVVVAVMDVTASETTAKENSIIVLIIALVSAIIISSAVVMLVNKIILKPLGNIVNATTKLAGGDLTVEVKSESKDEMGQLSQAIQGMVESLKGVLGKVQNSAMMVSSTAQELSASSEEMKASTEQISNTTQDIANGVSQQASKMAEISRAMKEMAESVQQVAANSQKAAEGADDANKTAQEVGKMSSEVAVKMTEIQSTVDNSALVIKELDSKSQKIGEIIGVITNIADQTNLLALNAAIEAARAGEHGRGFAVVADEVRKLAEESRGAANQITELIKEVQNGTKRAVESMDKGTKTVGEGAKTIEATASSINMIVQSAGSVATMVQEIAAASEEQSASVEEVTASVEDVSAISEESAAGTQEASAAAQEQSASMEQLVRAAQELAQLAEELQAEVAKFNLGAASTVKHMEERMKHEQKPHIEHKSVEKHEKKPVVEHKAPKMHNKKQEVKSDMPGKQEEIQEDKPGTDEGTGKAEPSLFDDMQPK</sequence>
<evidence type="ECO:0000313" key="10">
    <source>
        <dbReference type="Proteomes" id="UP000218615"/>
    </source>
</evidence>
<feature type="transmembrane region" description="Helical" evidence="6">
    <location>
        <begin position="7"/>
        <end position="28"/>
    </location>
</feature>
<evidence type="ECO:0000256" key="1">
    <source>
        <dbReference type="ARBA" id="ARBA00023224"/>
    </source>
</evidence>
<dbReference type="PANTHER" id="PTHR32089:SF112">
    <property type="entry name" value="LYSOZYME-LIKE PROTEIN-RELATED"/>
    <property type="match status" value="1"/>
</dbReference>
<accession>A0A284VI18</accession>
<dbReference type="Pfam" id="PF00672">
    <property type="entry name" value="HAMP"/>
    <property type="match status" value="1"/>
</dbReference>
<feature type="domain" description="Methyl-accepting transducer" evidence="7">
    <location>
        <begin position="398"/>
        <end position="634"/>
    </location>
</feature>
<protein>
    <submittedName>
        <fullName evidence="9">Putative Methyl-accepting chemotaxis sensory transducer with Cache sensor</fullName>
    </submittedName>
</protein>
<dbReference type="InterPro" id="IPR029151">
    <property type="entry name" value="Sensor-like_sf"/>
</dbReference>
<dbReference type="STRING" id="1392998.ANME2D_03176"/>
<feature type="coiled-coil region" evidence="4">
    <location>
        <begin position="658"/>
        <end position="685"/>
    </location>
</feature>
<keyword evidence="1 3" id="KW-0807">Transducer</keyword>
<evidence type="ECO:0000256" key="3">
    <source>
        <dbReference type="PROSITE-ProRule" id="PRU00284"/>
    </source>
</evidence>
<dbReference type="Pfam" id="PF14827">
    <property type="entry name" value="dCache_3"/>
    <property type="match status" value="1"/>
</dbReference>